<reference evidence="3 4" key="1">
    <citation type="journal article" date="2014" name="FEMS Microbiol. Lett.">
        <title>Draft genome sequences of three Holospora species (Holospora obtusa, Holospora undulata, and Holospora elegans), endonuclear symbiotic bacteria of the ciliate Paramecium caudatum.</title>
        <authorList>
            <person name="Dohra H."/>
            <person name="Tanaka K."/>
            <person name="Suzuki T."/>
            <person name="Fujishima M."/>
            <person name="Suzuki H."/>
        </authorList>
    </citation>
    <scope>NUCLEOTIDE SEQUENCE [LARGE SCALE GENOMIC DNA]</scope>
    <source>
        <strain evidence="3 4">F1</strain>
    </source>
</reference>
<dbReference type="Pfam" id="PF02594">
    <property type="entry name" value="DUF167"/>
    <property type="match status" value="1"/>
</dbReference>
<dbReference type="SMART" id="SM01152">
    <property type="entry name" value="DUF167"/>
    <property type="match status" value="1"/>
</dbReference>
<organism evidence="3 4">
    <name type="scientific">Holospora obtusa F1</name>
    <dbReference type="NCBI Taxonomy" id="1399147"/>
    <lineage>
        <taxon>Bacteria</taxon>
        <taxon>Pseudomonadati</taxon>
        <taxon>Pseudomonadota</taxon>
        <taxon>Alphaproteobacteria</taxon>
        <taxon>Holosporales</taxon>
        <taxon>Holosporaceae</taxon>
        <taxon>Holospora</taxon>
    </lineage>
</organism>
<comment type="caution">
    <text evidence="3">The sequence shown here is derived from an EMBL/GenBank/DDBJ whole genome shotgun (WGS) entry which is preliminary data.</text>
</comment>
<gene>
    <name evidence="3" type="ORF">P618_200014</name>
</gene>
<dbReference type="AlphaFoldDB" id="W6TFI9"/>
<evidence type="ECO:0000313" key="3">
    <source>
        <dbReference type="EMBL" id="ETZ07774.1"/>
    </source>
</evidence>
<name>W6TFI9_HOLOB</name>
<dbReference type="STRING" id="1399147.P618_200014"/>
<dbReference type="HAMAP" id="MF_00634">
    <property type="entry name" value="UPF0235"/>
    <property type="match status" value="1"/>
</dbReference>
<evidence type="ECO:0000313" key="4">
    <source>
        <dbReference type="Proteomes" id="UP000019112"/>
    </source>
</evidence>
<dbReference type="SUPFAM" id="SSF69786">
    <property type="entry name" value="YggU-like"/>
    <property type="match status" value="1"/>
</dbReference>
<keyword evidence="4" id="KW-1185">Reference proteome</keyword>
<evidence type="ECO:0000256" key="2">
    <source>
        <dbReference type="HAMAP-Rule" id="MF_00634"/>
    </source>
</evidence>
<evidence type="ECO:0000256" key="1">
    <source>
        <dbReference type="ARBA" id="ARBA00010364"/>
    </source>
</evidence>
<sequence length="89" mass="10271">MKDDLTILHVKVITKSKFERVKKEFMFDGSILYKIYVNAAPEQGRANKAVISLLSKELGISKSFFKIISGEKYREKYVKILCPLDLNRS</sequence>
<protein>
    <recommendedName>
        <fullName evidence="2">UPF0235 protein P618_200014</fullName>
    </recommendedName>
</protein>
<accession>W6TFI9</accession>
<dbReference type="EMBL" id="AWTR02000002">
    <property type="protein sequence ID" value="ETZ07774.1"/>
    <property type="molecule type" value="Genomic_DNA"/>
</dbReference>
<proteinExistence type="inferred from homology"/>
<dbReference type="Gene3D" id="3.30.1200.10">
    <property type="entry name" value="YggU-like"/>
    <property type="match status" value="1"/>
</dbReference>
<dbReference type="NCBIfam" id="TIGR00251">
    <property type="entry name" value="DUF167 family protein"/>
    <property type="match status" value="1"/>
</dbReference>
<comment type="similarity">
    <text evidence="1 2">Belongs to the UPF0235 family.</text>
</comment>
<dbReference type="InterPro" id="IPR003746">
    <property type="entry name" value="DUF167"/>
</dbReference>
<dbReference type="RefSeq" id="WP_021828051.1">
    <property type="nucleotide sequence ID" value="NZ_AWTR02000002.1"/>
</dbReference>
<dbReference type="eggNOG" id="COG1872">
    <property type="taxonomic scope" value="Bacteria"/>
</dbReference>
<dbReference type="Proteomes" id="UP000019112">
    <property type="component" value="Unassembled WGS sequence"/>
</dbReference>
<dbReference type="InterPro" id="IPR036591">
    <property type="entry name" value="YggU-like_sf"/>
</dbReference>
<dbReference type="OrthoDB" id="3176309at2"/>